<comment type="caution">
    <text evidence="1">The sequence shown here is derived from an EMBL/GenBank/DDBJ whole genome shotgun (WGS) entry which is preliminary data.</text>
</comment>
<evidence type="ECO:0000313" key="1">
    <source>
        <dbReference type="EMBL" id="GMF00994.1"/>
    </source>
</evidence>
<keyword evidence="2" id="KW-1185">Reference proteome</keyword>
<dbReference type="Proteomes" id="UP001165101">
    <property type="component" value="Unassembled WGS sequence"/>
</dbReference>
<accession>A0ACB5U4E1</accession>
<gene>
    <name evidence="1" type="ORF">Cboi01_000571500</name>
</gene>
<evidence type="ECO:0000313" key="2">
    <source>
        <dbReference type="Proteomes" id="UP001165101"/>
    </source>
</evidence>
<organism evidence="1 2">
    <name type="scientific">Candida boidinii</name>
    <name type="common">Yeast</name>
    <dbReference type="NCBI Taxonomy" id="5477"/>
    <lineage>
        <taxon>Eukaryota</taxon>
        <taxon>Fungi</taxon>
        <taxon>Dikarya</taxon>
        <taxon>Ascomycota</taxon>
        <taxon>Saccharomycotina</taxon>
        <taxon>Pichiomycetes</taxon>
        <taxon>Pichiales</taxon>
        <taxon>Pichiaceae</taxon>
        <taxon>Ogataea</taxon>
        <taxon>Ogataea/Candida clade</taxon>
    </lineage>
</organism>
<protein>
    <submittedName>
        <fullName evidence="1">Unnamed protein product</fullName>
    </submittedName>
</protein>
<dbReference type="EMBL" id="BSXV01004671">
    <property type="protein sequence ID" value="GMF00994.1"/>
    <property type="molecule type" value="Genomic_DNA"/>
</dbReference>
<proteinExistence type="predicted"/>
<name>A0ACB5U4E1_CANBO</name>
<reference evidence="1" key="1">
    <citation type="submission" date="2023-04" db="EMBL/GenBank/DDBJ databases">
        <title>Candida boidinii NBRC 1967.</title>
        <authorList>
            <person name="Ichikawa N."/>
            <person name="Sato H."/>
            <person name="Tonouchi N."/>
        </authorList>
    </citation>
    <scope>NUCLEOTIDE SEQUENCE</scope>
    <source>
        <strain evidence="1">NBRC 1967</strain>
    </source>
</reference>
<sequence>MGCLPEDTVLLYSEKGKDVKVGSPDFKKFIDLRKDESDEETTDSELETSNFNSNSTTNKHDVSVQMYRKSLFHDYYPILLLSLSDVNDLNKKISKSEKFSDLGEINPFRFRPNILINDNEKLFDIDTWSEIIIHSSKDENLKNSFIIPSRSARCTMPNVNLTTNEMDKRYPITNILSKYRRIDPDNEFQIFFGVYLNQFDSGYNVNVGDKIEVIKRKITVFEDPA</sequence>